<evidence type="ECO:0000256" key="2">
    <source>
        <dbReference type="ARBA" id="ARBA00004673"/>
    </source>
</evidence>
<organism evidence="8">
    <name type="scientific">Mussismilia hispida</name>
    <dbReference type="NCBI Taxonomy" id="242724"/>
    <lineage>
        <taxon>Eukaryota</taxon>
        <taxon>Metazoa</taxon>
        <taxon>Cnidaria</taxon>
        <taxon>Anthozoa</taxon>
        <taxon>Hexacorallia</taxon>
        <taxon>Scleractinia</taxon>
        <taxon>Faviina</taxon>
        <taxon>Mussidae</taxon>
        <taxon>Faviinae</taxon>
        <taxon>Mussismilia</taxon>
    </lineage>
</organism>
<dbReference type="EC" id="7.1.1.9" evidence="5"/>
<keyword evidence="6" id="KW-1133">Transmembrane helix</keyword>
<reference evidence="8" key="1">
    <citation type="submission" date="2008-09" db="EMBL/GenBank/DDBJ databases">
        <authorList>
            <person name="Lins-de-Barros M."/>
            <person name="Vieira R.P."/>
            <person name="Cardoso A.M."/>
            <person name="Turque A.S."/>
            <person name="Silveira C.B."/>
            <person name="Monteiro V.A."/>
            <person name="Oliveira D.N."/>
            <person name="Albano R.M."/>
            <person name="Coutinho R."/>
            <person name="Clementino M.M."/>
            <person name="Martins O.B."/>
        </authorList>
    </citation>
    <scope>NUCLEOTIDE SEQUENCE</scope>
</reference>
<name>B9UZE3_9CNID</name>
<evidence type="ECO:0000256" key="5">
    <source>
        <dbReference type="RuleBase" id="RU000369"/>
    </source>
</evidence>
<sequence length="228" mass="25423">VFGVGAGLIGTAFSMLIRLELSAPGAMLGDDHLYNVIVTAHAFVMIFFLVMPVYRLGGLETGECHYILGHRIWRSPDEHNISFWLLPPALFLLLGSAFVKQGAGTGCTVYPPLSGIYAHSGGLCYTYVILLVFILAGVSSILSGATTPLLQRFLNMQTLPGIFSSKYRMPLFSIRSYCSLNLLFLNQLYHSFRPRLFSGCKSTIVYYHRLEIYLPTFYEPFMGTRTPL</sequence>
<dbReference type="GO" id="GO:0046872">
    <property type="term" value="F:metal ion binding"/>
    <property type="evidence" value="ECO:0007669"/>
    <property type="project" value="UniProtKB-KW"/>
</dbReference>
<proteinExistence type="inferred from homology"/>
<keyword evidence="5 6" id="KW-0472">Membrane</keyword>
<dbReference type="GO" id="GO:0020037">
    <property type="term" value="F:heme binding"/>
    <property type="evidence" value="ECO:0007669"/>
    <property type="project" value="InterPro"/>
</dbReference>
<feature type="transmembrane region" description="Helical" evidence="6">
    <location>
        <begin position="32"/>
        <end position="51"/>
    </location>
</feature>
<evidence type="ECO:0000256" key="6">
    <source>
        <dbReference type="SAM" id="Phobius"/>
    </source>
</evidence>
<evidence type="ECO:0000256" key="1">
    <source>
        <dbReference type="ARBA" id="ARBA00001971"/>
    </source>
</evidence>
<dbReference type="InterPro" id="IPR036927">
    <property type="entry name" value="Cyt_c_oxase-like_su1_sf"/>
</dbReference>
<dbReference type="SUPFAM" id="SSF81442">
    <property type="entry name" value="Cytochrome c oxidase subunit I-like"/>
    <property type="match status" value="1"/>
</dbReference>
<comment type="subcellular location">
    <subcellularLocation>
        <location evidence="5">Mitochondrion inner membrane</location>
        <topology evidence="5">Multi-pass membrane protein</topology>
    </subcellularLocation>
</comment>
<comment type="cofactor">
    <cofactor evidence="1">
        <name>heme</name>
        <dbReference type="ChEBI" id="CHEBI:30413"/>
    </cofactor>
</comment>
<evidence type="ECO:0000313" key="8">
    <source>
        <dbReference type="EMBL" id="ACM44479.1"/>
    </source>
</evidence>
<dbReference type="PANTHER" id="PTHR10422">
    <property type="entry name" value="CYTOCHROME C OXIDASE SUBUNIT 1"/>
    <property type="match status" value="1"/>
</dbReference>
<dbReference type="Pfam" id="PF00115">
    <property type="entry name" value="COX1"/>
    <property type="match status" value="1"/>
</dbReference>
<accession>B9UZE3</accession>
<comment type="function">
    <text evidence="5">Component of the cytochrome c oxidase, the last enzyme in the mitochondrial electron transport chain which drives oxidative phosphorylation. The respiratory chain contains 3 multisubunit complexes succinate dehydrogenase (complex II, CII), ubiquinol-cytochrome c oxidoreductase (cytochrome b-c1 complex, complex III, CIII) and cytochrome c oxidase (complex IV, CIV), that cooperate to transfer electrons derived from NADH and succinate to molecular oxygen, creating an electrochemical gradient over the inner membrane that drives transmembrane transport and the ATP synthase. Cytochrome c oxidase is the component of the respiratory chain that catalyzes the reduction of oxygen to water. Electrons originating from reduced cytochrome c in the intermembrane space (IMS) are transferred via the dinuclear copper A center (CU(A)) of subunit 2 and heme A of subunit 1 to the active site in subunit 1, a binuclear center (BNC) formed by heme A3 and copper B (CU(B)). The BNC reduces molecular oxygen to 2 water molecules using 4 electrons from cytochrome c in the IMS and 4 protons from the mitochondrial matrix.</text>
</comment>
<evidence type="ECO:0000259" key="7">
    <source>
        <dbReference type="PROSITE" id="PS50855"/>
    </source>
</evidence>
<dbReference type="PANTHER" id="PTHR10422:SF18">
    <property type="entry name" value="CYTOCHROME C OXIDASE SUBUNIT 1"/>
    <property type="match status" value="1"/>
</dbReference>
<feature type="domain" description="Cytochrome oxidase subunit I profile" evidence="7">
    <location>
        <begin position="1"/>
        <end position="185"/>
    </location>
</feature>
<dbReference type="InterPro" id="IPR023616">
    <property type="entry name" value="Cyt_c_oxase-like_su1_dom"/>
</dbReference>
<comment type="pathway">
    <text evidence="2 5">Energy metabolism; oxidative phosphorylation.</text>
</comment>
<dbReference type="GO" id="GO:0005743">
    <property type="term" value="C:mitochondrial inner membrane"/>
    <property type="evidence" value="ECO:0007669"/>
    <property type="project" value="UniProtKB-SubCell"/>
</dbReference>
<reference evidence="8" key="2">
    <citation type="journal article" date="2010" name="Microb. Ecol.">
        <title>Archaea, Bacteria, and algal plastids associated with the reef-building corals Siderastrea stellata and Mussismilia hispida from Buzios, South Atlantic Ocean, Brazil.</title>
        <authorList>
            <person name="Lins-de-Barros M.M."/>
            <person name="Vieira R.P."/>
            <person name="Cardoso A.M."/>
            <person name="Monteiro V.A."/>
            <person name="Turque A.S."/>
            <person name="Silveira C.B."/>
            <person name="Albano R.M."/>
            <person name="Clementino M.M."/>
            <person name="Martins O.B."/>
        </authorList>
    </citation>
    <scope>NUCLEOTIDE SEQUENCE</scope>
</reference>
<dbReference type="PRINTS" id="PR01165">
    <property type="entry name" value="CYCOXIDASEI"/>
</dbReference>
<feature type="non-terminal residue" evidence="8">
    <location>
        <position position="228"/>
    </location>
</feature>
<keyword evidence="5" id="KW-0408">Iron</keyword>
<keyword evidence="5" id="KW-0679">Respiratory chain</keyword>
<dbReference type="InterPro" id="IPR000883">
    <property type="entry name" value="Cyt_C_Oxase_1"/>
</dbReference>
<feature type="non-terminal residue" evidence="8">
    <location>
        <position position="1"/>
    </location>
</feature>
<keyword evidence="5 8" id="KW-0496">Mitochondrion</keyword>
<dbReference type="EMBL" id="FJ216364">
    <property type="protein sequence ID" value="ACM44479.1"/>
    <property type="molecule type" value="Genomic_DNA"/>
</dbReference>
<feature type="transmembrane region" description="Helical" evidence="6">
    <location>
        <begin position="81"/>
        <end position="99"/>
    </location>
</feature>
<dbReference type="Gene3D" id="1.20.210.10">
    <property type="entry name" value="Cytochrome c oxidase-like, subunit I domain"/>
    <property type="match status" value="1"/>
</dbReference>
<dbReference type="GO" id="GO:0015990">
    <property type="term" value="P:electron transport coupled proton transport"/>
    <property type="evidence" value="ECO:0007669"/>
    <property type="project" value="TreeGrafter"/>
</dbReference>
<evidence type="ECO:0000256" key="4">
    <source>
        <dbReference type="ARBA" id="ARBA00015947"/>
    </source>
</evidence>
<keyword evidence="5 6" id="KW-0812">Transmembrane</keyword>
<keyword evidence="5" id="KW-0249">Electron transport</keyword>
<keyword evidence="5" id="KW-0349">Heme</keyword>
<keyword evidence="5" id="KW-0186">Copper</keyword>
<comment type="catalytic activity">
    <reaction evidence="5">
        <text>4 Fe(II)-[cytochrome c] + O2 + 8 H(+)(in) = 4 Fe(III)-[cytochrome c] + 2 H2O + 4 H(+)(out)</text>
        <dbReference type="Rhea" id="RHEA:11436"/>
        <dbReference type="Rhea" id="RHEA-COMP:10350"/>
        <dbReference type="Rhea" id="RHEA-COMP:14399"/>
        <dbReference type="ChEBI" id="CHEBI:15377"/>
        <dbReference type="ChEBI" id="CHEBI:15378"/>
        <dbReference type="ChEBI" id="CHEBI:15379"/>
        <dbReference type="ChEBI" id="CHEBI:29033"/>
        <dbReference type="ChEBI" id="CHEBI:29034"/>
        <dbReference type="EC" id="7.1.1.9"/>
    </reaction>
</comment>
<dbReference type="GO" id="GO:0006123">
    <property type="term" value="P:mitochondrial electron transport, cytochrome c to oxygen"/>
    <property type="evidence" value="ECO:0007669"/>
    <property type="project" value="TreeGrafter"/>
</dbReference>
<keyword evidence="5" id="KW-0999">Mitochondrion inner membrane</keyword>
<gene>
    <name evidence="8" type="primary">COI</name>
</gene>
<dbReference type="GO" id="GO:0004129">
    <property type="term" value="F:cytochrome-c oxidase activity"/>
    <property type="evidence" value="ECO:0007669"/>
    <property type="project" value="UniProtKB-EC"/>
</dbReference>
<keyword evidence="5" id="KW-0479">Metal-binding</keyword>
<dbReference type="AlphaFoldDB" id="B9UZE3"/>
<evidence type="ECO:0000256" key="3">
    <source>
        <dbReference type="ARBA" id="ARBA00009578"/>
    </source>
</evidence>
<dbReference type="PROSITE" id="PS50855">
    <property type="entry name" value="COX1"/>
    <property type="match status" value="1"/>
</dbReference>
<protein>
    <recommendedName>
        <fullName evidence="4 5">Cytochrome c oxidase subunit 1</fullName>
        <ecNumber evidence="5">7.1.1.9</ecNumber>
    </recommendedName>
</protein>
<keyword evidence="5" id="KW-0813">Transport</keyword>
<comment type="similarity">
    <text evidence="3 5">Belongs to the heme-copper respiratory oxidase family.</text>
</comment>
<geneLocation type="mitochondrion" evidence="8"/>
<dbReference type="UniPathway" id="UPA00705"/>
<feature type="transmembrane region" description="Helical" evidence="6">
    <location>
        <begin position="127"/>
        <end position="150"/>
    </location>
</feature>